<dbReference type="InterPro" id="IPR038729">
    <property type="entry name" value="Rad50/SbcC_AAA"/>
</dbReference>
<feature type="region of interest" description="Disordered" evidence="2">
    <location>
        <begin position="304"/>
        <end position="323"/>
    </location>
</feature>
<dbReference type="AlphaFoldDB" id="A0ABD6AWQ7"/>
<gene>
    <name evidence="4" type="ORF">ACFSBT_12990</name>
</gene>
<dbReference type="InterPro" id="IPR027417">
    <property type="entry name" value="P-loop_NTPase"/>
</dbReference>
<dbReference type="Gene3D" id="3.40.50.300">
    <property type="entry name" value="P-loop containing nucleotide triphosphate hydrolases"/>
    <property type="match status" value="2"/>
</dbReference>
<dbReference type="Pfam" id="PF13476">
    <property type="entry name" value="AAA_23"/>
    <property type="match status" value="1"/>
</dbReference>
<keyword evidence="1" id="KW-0175">Coiled coil</keyword>
<dbReference type="EMBL" id="JBHUDC010000007">
    <property type="protein sequence ID" value="MFD1514192.1"/>
    <property type="molecule type" value="Genomic_DNA"/>
</dbReference>
<evidence type="ECO:0000313" key="5">
    <source>
        <dbReference type="Proteomes" id="UP001597187"/>
    </source>
</evidence>
<keyword evidence="5" id="KW-1185">Reference proteome</keyword>
<protein>
    <submittedName>
        <fullName evidence="4">Archaea-specific SMC-related protein</fullName>
    </submittedName>
</protein>
<dbReference type="RefSeq" id="WP_250874164.1">
    <property type="nucleotide sequence ID" value="NZ_JALXFV010000007.1"/>
</dbReference>
<sequence>MESKNTTGAIASFHARNIGGIVETTVDVPPGVTILTGRNATNRTSFMQAVMAAVGSDDVSVRGDATEGTVELEFGGETYTRTLSRDGGTVTSTGDPYLEDPTLADLFAFLLESNEARQAVARADDLRALIMRPVDVDAIHEEIHNLETERDRIDDELAAIAEQKTELPDLEARRADLESEIEGKRAELVRKESEIDEFNATVDESRSEQAELDDRLEALRDARSELERLRSDIDVQQESIESLRSERHDLEADLEALPEPDDDGRSLSAELDRLRDRKSTLERDLGELQDLIQFNEGMVDDDESGAAENLLTDSEPSSESVTDQLVDDTVVCWTCGSEVEPERIEATLDRLRDLRRERLEAVRAIESDLKELESERRERGARRERRESLSDRLDRTEAELEERRDRLDALRADREERSEDVSALEAEVEALETDDFGDVLELHKAANTLEFEIGQRESTLAEVTERIASIEDRIADERDLKAEREEVTTQLTDLRTRIDRIEQEAVDEFNTHMDSVLEMLGYDNLERIWIDRVEREVREGRRKVSKTFFELHVVRSTRSGASYEDTIDHLSESEREVTGLVFALAGYLVHDVHEVVPFVLLDSLEAIDSERIANLVTYMAEYAEYLIVALLPEDAQALDDDYTRITDI</sequence>
<feature type="coiled-coil region" evidence="1">
    <location>
        <begin position="136"/>
        <end position="291"/>
    </location>
</feature>
<feature type="compositionally biased region" description="Polar residues" evidence="2">
    <location>
        <begin position="311"/>
        <end position="323"/>
    </location>
</feature>
<feature type="region of interest" description="Disordered" evidence="2">
    <location>
        <begin position="373"/>
        <end position="398"/>
    </location>
</feature>
<evidence type="ECO:0000256" key="1">
    <source>
        <dbReference type="SAM" id="Coils"/>
    </source>
</evidence>
<reference evidence="4 5" key="1">
    <citation type="journal article" date="2019" name="Int. J. Syst. Evol. Microbiol.">
        <title>The Global Catalogue of Microorganisms (GCM) 10K type strain sequencing project: providing services to taxonomists for standard genome sequencing and annotation.</title>
        <authorList>
            <consortium name="The Broad Institute Genomics Platform"/>
            <consortium name="The Broad Institute Genome Sequencing Center for Infectious Disease"/>
            <person name="Wu L."/>
            <person name="Ma J."/>
        </authorList>
    </citation>
    <scope>NUCLEOTIDE SEQUENCE [LARGE SCALE GENOMIC DNA]</scope>
    <source>
        <strain evidence="4 5">CGMCC 1.12563</strain>
    </source>
</reference>
<name>A0ABD6AWQ7_9EURY</name>
<proteinExistence type="predicted"/>
<comment type="caution">
    <text evidence="4">The sequence shown here is derived from an EMBL/GenBank/DDBJ whole genome shotgun (WGS) entry which is preliminary data.</text>
</comment>
<dbReference type="PANTHER" id="PTHR23159">
    <property type="entry name" value="CENTROSOMAL PROTEIN 2"/>
    <property type="match status" value="1"/>
</dbReference>
<evidence type="ECO:0000313" key="4">
    <source>
        <dbReference type="EMBL" id="MFD1514192.1"/>
    </source>
</evidence>
<organism evidence="4 5">
    <name type="scientific">Halomarina rubra</name>
    <dbReference type="NCBI Taxonomy" id="2071873"/>
    <lineage>
        <taxon>Archaea</taxon>
        <taxon>Methanobacteriati</taxon>
        <taxon>Methanobacteriota</taxon>
        <taxon>Stenosarchaea group</taxon>
        <taxon>Halobacteria</taxon>
        <taxon>Halobacteriales</taxon>
        <taxon>Natronomonadaceae</taxon>
        <taxon>Halomarina</taxon>
    </lineage>
</organism>
<accession>A0ABD6AWQ7</accession>
<evidence type="ECO:0000259" key="3">
    <source>
        <dbReference type="Pfam" id="PF13476"/>
    </source>
</evidence>
<dbReference type="SUPFAM" id="SSF52540">
    <property type="entry name" value="P-loop containing nucleoside triphosphate hydrolases"/>
    <property type="match status" value="1"/>
</dbReference>
<dbReference type="PANTHER" id="PTHR23159:SF31">
    <property type="entry name" value="CENTROSOME-ASSOCIATED PROTEIN CEP250 ISOFORM X1"/>
    <property type="match status" value="1"/>
</dbReference>
<feature type="compositionally biased region" description="Basic and acidic residues" evidence="2">
    <location>
        <begin position="384"/>
        <end position="398"/>
    </location>
</feature>
<feature type="coiled-coil region" evidence="1">
    <location>
        <begin position="460"/>
        <end position="504"/>
    </location>
</feature>
<feature type="domain" description="Rad50/SbcC-type AAA" evidence="3">
    <location>
        <begin position="15"/>
        <end position="255"/>
    </location>
</feature>
<dbReference type="NCBIfam" id="NF045487">
    <property type="entry name" value="ASRP"/>
    <property type="match status" value="1"/>
</dbReference>
<evidence type="ECO:0000256" key="2">
    <source>
        <dbReference type="SAM" id="MobiDB-lite"/>
    </source>
</evidence>
<dbReference type="Proteomes" id="UP001597187">
    <property type="component" value="Unassembled WGS sequence"/>
</dbReference>